<evidence type="ECO:0000313" key="1">
    <source>
        <dbReference type="EMBL" id="MBB4266900.1"/>
    </source>
</evidence>
<feature type="non-terminal residue" evidence="1">
    <location>
        <position position="163"/>
    </location>
</feature>
<dbReference type="EMBL" id="JACIGK010000019">
    <property type="protein sequence ID" value="MBB4266900.1"/>
    <property type="molecule type" value="Genomic_DNA"/>
</dbReference>
<sequence length="163" mass="17403">MVAGSFAAPDVAADLPAAETTDADHGRVEVRKAVVSTDLSWLSGPKSSPQEPVLLPGLACLGLIDPAEVMAPYAREVLERSSAGGVQPIVIIDQSQATRLHRHEMLMVAVRLGERALPLTWIVRKTSGALGFAEQKVLLERVAAWLPDGVKPVLMGDRFYGSP</sequence>
<dbReference type="AlphaFoldDB" id="A0A7W6WA71"/>
<accession>A0A7W6WA71</accession>
<evidence type="ECO:0008006" key="3">
    <source>
        <dbReference type="Google" id="ProtNLM"/>
    </source>
</evidence>
<dbReference type="Proteomes" id="UP000554286">
    <property type="component" value="Unassembled WGS sequence"/>
</dbReference>
<reference evidence="1 2" key="1">
    <citation type="submission" date="2020-08" db="EMBL/GenBank/DDBJ databases">
        <title>Genome sequencing of Purple Non-Sulfur Bacteria from various extreme environments.</title>
        <authorList>
            <person name="Mayer M."/>
        </authorList>
    </citation>
    <scope>NUCLEOTIDE SEQUENCE [LARGE SCALE GENOMIC DNA]</scope>
    <source>
        <strain evidence="1 2">JA131</strain>
    </source>
</reference>
<keyword evidence="2" id="KW-1185">Reference proteome</keyword>
<gene>
    <name evidence="1" type="ORF">GGD89_002536</name>
</gene>
<name>A0A7W6WA71_9PROT</name>
<proteinExistence type="predicted"/>
<comment type="caution">
    <text evidence="1">The sequence shown here is derived from an EMBL/GenBank/DDBJ whole genome shotgun (WGS) entry which is preliminary data.</text>
</comment>
<protein>
    <recommendedName>
        <fullName evidence="3">Transposase IS4-like domain-containing protein</fullName>
    </recommendedName>
</protein>
<evidence type="ECO:0000313" key="2">
    <source>
        <dbReference type="Proteomes" id="UP000554286"/>
    </source>
</evidence>
<organism evidence="1 2">
    <name type="scientific">Roseospira visakhapatnamensis</name>
    <dbReference type="NCBI Taxonomy" id="390880"/>
    <lineage>
        <taxon>Bacteria</taxon>
        <taxon>Pseudomonadati</taxon>
        <taxon>Pseudomonadota</taxon>
        <taxon>Alphaproteobacteria</taxon>
        <taxon>Rhodospirillales</taxon>
        <taxon>Rhodospirillaceae</taxon>
        <taxon>Roseospira</taxon>
    </lineage>
</organism>